<name>A0ABC8T3B6_9AQUA</name>
<evidence type="ECO:0000256" key="5">
    <source>
        <dbReference type="RuleBase" id="RU364012"/>
    </source>
</evidence>
<comment type="similarity">
    <text evidence="1 5">Belongs to the Frigida family.</text>
</comment>
<keyword evidence="8" id="KW-1185">Reference proteome</keyword>
<keyword evidence="2 5" id="KW-0217">Developmental protein</keyword>
<comment type="caution">
    <text evidence="7">The sequence shown here is derived from an EMBL/GenBank/DDBJ whole genome shotgun (WGS) entry which is preliminary data.</text>
</comment>
<proteinExistence type="inferred from homology"/>
<organism evidence="7 8">
    <name type="scientific">Ilex paraguariensis</name>
    <name type="common">yerba mate</name>
    <dbReference type="NCBI Taxonomy" id="185542"/>
    <lineage>
        <taxon>Eukaryota</taxon>
        <taxon>Viridiplantae</taxon>
        <taxon>Streptophyta</taxon>
        <taxon>Embryophyta</taxon>
        <taxon>Tracheophyta</taxon>
        <taxon>Spermatophyta</taxon>
        <taxon>Magnoliopsida</taxon>
        <taxon>eudicotyledons</taxon>
        <taxon>Gunneridae</taxon>
        <taxon>Pentapetalae</taxon>
        <taxon>asterids</taxon>
        <taxon>campanulids</taxon>
        <taxon>Aquifoliales</taxon>
        <taxon>Aquifoliaceae</taxon>
        <taxon>Ilex</taxon>
    </lineage>
</organism>
<dbReference type="PANTHER" id="PTHR31791:SF47">
    <property type="entry name" value="INACTIVE FRIGIDA-LIKE PROTEIN 2"/>
    <property type="match status" value="1"/>
</dbReference>
<dbReference type="PANTHER" id="PTHR31791">
    <property type="entry name" value="FRIGIDA-LIKE PROTEIN 3-RELATED"/>
    <property type="match status" value="1"/>
</dbReference>
<evidence type="ECO:0000256" key="2">
    <source>
        <dbReference type="ARBA" id="ARBA00022473"/>
    </source>
</evidence>
<feature type="region of interest" description="Disordered" evidence="6">
    <location>
        <begin position="349"/>
        <end position="387"/>
    </location>
</feature>
<evidence type="ECO:0000256" key="1">
    <source>
        <dbReference type="ARBA" id="ARBA00008956"/>
    </source>
</evidence>
<dbReference type="AlphaFoldDB" id="A0ABC8T3B6"/>
<dbReference type="GO" id="GO:0009908">
    <property type="term" value="P:flower development"/>
    <property type="evidence" value="ECO:0007669"/>
    <property type="project" value="UniProtKB-KW"/>
</dbReference>
<dbReference type="Proteomes" id="UP001642360">
    <property type="component" value="Unassembled WGS sequence"/>
</dbReference>
<feature type="compositionally biased region" description="Low complexity" evidence="6">
    <location>
        <begin position="356"/>
        <end position="372"/>
    </location>
</feature>
<gene>
    <name evidence="7" type="ORF">ILEXP_LOCUS32940</name>
</gene>
<dbReference type="InterPro" id="IPR012474">
    <property type="entry name" value="Frigida"/>
</dbReference>
<reference evidence="7 8" key="1">
    <citation type="submission" date="2024-02" db="EMBL/GenBank/DDBJ databases">
        <authorList>
            <person name="Vignale AGUSTIN F."/>
            <person name="Sosa J E."/>
            <person name="Modenutti C."/>
        </authorList>
    </citation>
    <scope>NUCLEOTIDE SEQUENCE [LARGE SCALE GENOMIC DNA]</scope>
</reference>
<evidence type="ECO:0000313" key="7">
    <source>
        <dbReference type="EMBL" id="CAK9163864.1"/>
    </source>
</evidence>
<dbReference type="EMBL" id="CAUOFW020004114">
    <property type="protein sequence ID" value="CAK9163864.1"/>
    <property type="molecule type" value="Genomic_DNA"/>
</dbReference>
<evidence type="ECO:0000256" key="3">
    <source>
        <dbReference type="ARBA" id="ARBA00022782"/>
    </source>
</evidence>
<dbReference type="GO" id="GO:0030154">
    <property type="term" value="P:cell differentiation"/>
    <property type="evidence" value="ECO:0007669"/>
    <property type="project" value="UniProtKB-KW"/>
</dbReference>
<evidence type="ECO:0000256" key="6">
    <source>
        <dbReference type="SAM" id="MobiDB-lite"/>
    </source>
</evidence>
<evidence type="ECO:0000313" key="8">
    <source>
        <dbReference type="Proteomes" id="UP001642360"/>
    </source>
</evidence>
<feature type="region of interest" description="Disordered" evidence="6">
    <location>
        <begin position="66"/>
        <end position="91"/>
    </location>
</feature>
<evidence type="ECO:0000256" key="4">
    <source>
        <dbReference type="ARBA" id="ARBA00023089"/>
    </source>
</evidence>
<keyword evidence="3 5" id="KW-0221">Differentiation</keyword>
<dbReference type="Pfam" id="PF07899">
    <property type="entry name" value="Frigida"/>
    <property type="match status" value="1"/>
</dbReference>
<sequence length="503" mass="55734">MATMKTISSAIKLIDVKKEHLRKAFEDLQAHSSSFSSFNLMWSDLDSYFSSLQSSLQHKFRLLQSLEPQSQPKNPPSSSSKIAKKSSDSVSVPARPELKSFCEKMDGLGLRQYIIQRPKEWAAIRAELCDAFRCSPDAGAMVVSAMEGIYAWNSNENAEIYSIRRGQNGNWGEVKERARKLAIEWKAKMRVEEEEPLEALGFLNLLATYGLVDGFNVDEIVDYVVVVGKNRQALELCRGLVPVNKLSDVIQKLITKGKRLPAVKFIFEFELSDKFPPVPLLKEYLIEAKKLAKNVRKTGNNSRQSQNAATMNEVNALKLVIKYIEDYNLESEYPKGSLIERIENLEKQKADRKRSAAAPIPKPQQQSKAQKQSGRKRSWTTTPSDPTAITESVAINSNAPPPPLQQPYLQTAGLLPDRHASYLSSSAGPYGFAGSTPAMALYSGSSDGMYGLSGAPLGVPGSLNPIESSIPSESHMPSGYYDRPIAFGGYGLPPQYHPSYYPE</sequence>
<keyword evidence="4 5" id="KW-0287">Flowering</keyword>
<accession>A0ABC8T3B6</accession>
<feature type="compositionally biased region" description="Low complexity" evidence="6">
    <location>
        <begin position="68"/>
        <end position="81"/>
    </location>
</feature>
<protein>
    <recommendedName>
        <fullName evidence="5">FRIGIDA-like protein</fullName>
    </recommendedName>
</protein>